<keyword evidence="3" id="KW-1185">Reference proteome</keyword>
<evidence type="ECO:0000313" key="2">
    <source>
        <dbReference type="EMBL" id="KFZ30026.1"/>
    </source>
</evidence>
<reference evidence="2 3" key="1">
    <citation type="submission" date="2014-06" db="EMBL/GenBank/DDBJ databases">
        <title>Draft genome sequence of Idiomarina sp. MCCC 1A10513.</title>
        <authorList>
            <person name="Du J."/>
            <person name="Lai Q."/>
            <person name="Shao Z."/>
        </authorList>
    </citation>
    <scope>NUCLEOTIDE SEQUENCE [LARGE SCALE GENOMIC DNA]</scope>
    <source>
        <strain evidence="2 3">MCCC 1A10513</strain>
    </source>
</reference>
<dbReference type="Proteomes" id="UP000053718">
    <property type="component" value="Unassembled WGS sequence"/>
</dbReference>
<gene>
    <name evidence="2" type="ORF">IDAT_02795</name>
</gene>
<comment type="caution">
    <text evidence="2">The sequence shown here is derived from an EMBL/GenBank/DDBJ whole genome shotgun (WGS) entry which is preliminary data.</text>
</comment>
<feature type="transmembrane region" description="Helical" evidence="1">
    <location>
        <begin position="127"/>
        <end position="148"/>
    </location>
</feature>
<proteinExistence type="predicted"/>
<dbReference type="STRING" id="1517416.IDAT_02795"/>
<evidence type="ECO:0008006" key="4">
    <source>
        <dbReference type="Google" id="ProtNLM"/>
    </source>
</evidence>
<keyword evidence="1" id="KW-1133">Transmembrane helix</keyword>
<evidence type="ECO:0000256" key="1">
    <source>
        <dbReference type="SAM" id="Phobius"/>
    </source>
</evidence>
<dbReference type="eggNOG" id="ENOG5031QB9">
    <property type="taxonomic scope" value="Bacteria"/>
</dbReference>
<sequence length="152" mass="16974">MPKTSGGSSYSFIHIALLLLITLLARPALAYNDSYQLSGPDAPSREGYFTLSITPAPQQQLVLQQSQSATFDTIDAEFRWFGDFEQITLTGFTDGEYFFRLQPAADAAEASSNVVKVTVNHYPRWQAYSLFFIGLALFILLVASLLILRRRV</sequence>
<accession>A0A094JBR4</accession>
<dbReference type="EMBL" id="JPIN01000001">
    <property type="protein sequence ID" value="KFZ30026.1"/>
    <property type="molecule type" value="Genomic_DNA"/>
</dbReference>
<evidence type="ECO:0000313" key="3">
    <source>
        <dbReference type="Proteomes" id="UP000053718"/>
    </source>
</evidence>
<dbReference type="AlphaFoldDB" id="A0A094JBR4"/>
<protein>
    <recommendedName>
        <fullName evidence="4">Two component regulator three Y domain-containing protein</fullName>
    </recommendedName>
</protein>
<dbReference type="RefSeq" id="WP_034730129.1">
    <property type="nucleotide sequence ID" value="NZ_JPIN01000001.1"/>
</dbReference>
<name>A0A094JBR4_9GAMM</name>
<dbReference type="OrthoDB" id="6194313at2"/>
<organism evidence="2 3">
    <name type="scientific">Pseudidiomarina atlantica</name>
    <dbReference type="NCBI Taxonomy" id="1517416"/>
    <lineage>
        <taxon>Bacteria</taxon>
        <taxon>Pseudomonadati</taxon>
        <taxon>Pseudomonadota</taxon>
        <taxon>Gammaproteobacteria</taxon>
        <taxon>Alteromonadales</taxon>
        <taxon>Idiomarinaceae</taxon>
        <taxon>Pseudidiomarina</taxon>
    </lineage>
</organism>
<keyword evidence="1" id="KW-0472">Membrane</keyword>
<keyword evidence="1" id="KW-0812">Transmembrane</keyword>